<proteinExistence type="predicted"/>
<feature type="region of interest" description="Disordered" evidence="1">
    <location>
        <begin position="149"/>
        <end position="178"/>
    </location>
</feature>
<accession>A0ABU8RMI0</accession>
<feature type="compositionally biased region" description="Basic and acidic residues" evidence="1">
    <location>
        <begin position="408"/>
        <end position="417"/>
    </location>
</feature>
<sequence length="417" mass="43349">MDLQWLAPAFEAEGPLASVTLDISRSDASGEHEVELRWREVRRSLEEQGAPEQVLDLLADRATAPSGRADTGDGSGRTVVAGTGGVVLDLVLPKAPAQDEGTWGSLPQVLPAVRAAAGATRYVLVATDRAGADLTVAVGAGVTTARPEGGDAVVGASSDVEETRTSGSDDDVLHKVPVGGVGEHTHERRVEDSWERDAAAVAKDVDDLVGRYKPHVVVLTGDDTAVSLVRERLGGAASAIAEVVQGGGRADGIRSDDFAQTLGELLARVQEGRLKETTDSFEQARGQDADGTDGIDAVVTMLQRGQVQDVLLRDDPSSTWTLWVGPDPLQLASSREDLLEMGVSDPVEVRADAALLRAAVGGAAGLVLVPGARQDETDELELADGVGALLRWSDEGTPGGSAPTMSGDADRLRDVGA</sequence>
<dbReference type="Pfam" id="PF18844">
    <property type="entry name" value="baeRF_family2"/>
    <property type="match status" value="1"/>
</dbReference>
<evidence type="ECO:0000313" key="3">
    <source>
        <dbReference type="Proteomes" id="UP001387100"/>
    </source>
</evidence>
<dbReference type="RefSeq" id="WP_339575585.1">
    <property type="nucleotide sequence ID" value="NZ_JBBIAA010000018.1"/>
</dbReference>
<keyword evidence="3" id="KW-1185">Reference proteome</keyword>
<name>A0ABU8RMI0_9ACTN</name>
<evidence type="ECO:0000256" key="1">
    <source>
        <dbReference type="SAM" id="MobiDB-lite"/>
    </source>
</evidence>
<dbReference type="Proteomes" id="UP001387100">
    <property type="component" value="Unassembled WGS sequence"/>
</dbReference>
<keyword evidence="2" id="KW-0378">Hydrolase</keyword>
<comment type="caution">
    <text evidence="2">The sequence shown here is derived from an EMBL/GenBank/DDBJ whole genome shotgun (WGS) entry which is preliminary data.</text>
</comment>
<organism evidence="2 3">
    <name type="scientific">Pseudokineococcus basanitobsidens</name>
    <dbReference type="NCBI Taxonomy" id="1926649"/>
    <lineage>
        <taxon>Bacteria</taxon>
        <taxon>Bacillati</taxon>
        <taxon>Actinomycetota</taxon>
        <taxon>Actinomycetes</taxon>
        <taxon>Kineosporiales</taxon>
        <taxon>Kineosporiaceae</taxon>
        <taxon>Pseudokineococcus</taxon>
    </lineage>
</organism>
<feature type="region of interest" description="Disordered" evidence="1">
    <location>
        <begin position="392"/>
        <end position="417"/>
    </location>
</feature>
<evidence type="ECO:0000313" key="2">
    <source>
        <dbReference type="EMBL" id="MEJ5946201.1"/>
    </source>
</evidence>
<reference evidence="2 3" key="1">
    <citation type="journal article" date="2017" name="Int. J. Syst. Evol. Microbiol.">
        <title>Pseudokineococcus basanitobsidens sp. nov., isolated from volcanic rock.</title>
        <authorList>
            <person name="Lee D.W."/>
            <person name="Park M.Y."/>
            <person name="Kim J.J."/>
            <person name="Kim B.S."/>
        </authorList>
    </citation>
    <scope>NUCLEOTIDE SEQUENCE [LARGE SCALE GENOMIC DNA]</scope>
    <source>
        <strain evidence="2 3">DSM 103726</strain>
    </source>
</reference>
<protein>
    <submittedName>
        <fullName evidence="2">Vms1/Ankzf1 family peptidyl-tRNA hydrolase</fullName>
    </submittedName>
</protein>
<dbReference type="GO" id="GO:0016787">
    <property type="term" value="F:hydrolase activity"/>
    <property type="evidence" value="ECO:0007669"/>
    <property type="project" value="UniProtKB-KW"/>
</dbReference>
<gene>
    <name evidence="2" type="ORF">WDZ17_12955</name>
</gene>
<dbReference type="EMBL" id="JBBIAA010000018">
    <property type="protein sequence ID" value="MEJ5946201.1"/>
    <property type="molecule type" value="Genomic_DNA"/>
</dbReference>
<dbReference type="InterPro" id="IPR040701">
    <property type="entry name" value="Bact_RF_family2"/>
</dbReference>